<keyword evidence="1" id="KW-0479">Metal-binding</keyword>
<feature type="domain" description="C2H2-type" evidence="6">
    <location>
        <begin position="258"/>
        <end position="276"/>
    </location>
</feature>
<dbReference type="SMART" id="SM00355">
    <property type="entry name" value="ZnF_C2H2"/>
    <property type="match status" value="2"/>
</dbReference>
<evidence type="ECO:0000313" key="7">
    <source>
        <dbReference type="EMBL" id="RCH80014.1"/>
    </source>
</evidence>
<dbReference type="Gene3D" id="3.30.160.60">
    <property type="entry name" value="Classic Zinc Finger"/>
    <property type="match status" value="2"/>
</dbReference>
<keyword evidence="2" id="KW-0677">Repeat</keyword>
<sequence>MSYKESLRLSNLNANTKEYPFQNDPSFLQEAYGSLGIYFPFLDCDQSLNIGRPSGYVSAPSCTSTPGLAFTPGCASTPGFVSTPSYFSAHKASSIHSSNKYGNKYLSCPVDTIPVDYFNLMLHPEREIASVPYTISEIDEYKENLDSSIIEPKQCAIQNSSEGVKLSNSSSAIFKMEFAKKKNCKAPISPILDASFLQSPALSTSSIVPQLSFATSRKTNKKEMDSVKKHVCNFCDRRFSRKYDARRHIRIHTGDKPYICPGCSKGFARSDALRRHLLKEPECSACSKSYPIVKSTKNHKY</sequence>
<keyword evidence="8" id="KW-1185">Reference proteome</keyword>
<feature type="domain" description="C2H2-type" evidence="6">
    <location>
        <begin position="230"/>
        <end position="257"/>
    </location>
</feature>
<accession>A0A367IQP1</accession>
<dbReference type="EMBL" id="PJQM01006233">
    <property type="protein sequence ID" value="RCH80014.1"/>
    <property type="molecule type" value="Genomic_DNA"/>
</dbReference>
<dbReference type="Pfam" id="PF00096">
    <property type="entry name" value="zf-C2H2"/>
    <property type="match status" value="2"/>
</dbReference>
<comment type="caution">
    <text evidence="7">The sequence shown here is derived from an EMBL/GenBank/DDBJ whole genome shotgun (WGS) entry which is preliminary data.</text>
</comment>
<evidence type="ECO:0000259" key="6">
    <source>
        <dbReference type="PROSITE" id="PS50157"/>
    </source>
</evidence>
<keyword evidence="4" id="KW-0862">Zinc</keyword>
<dbReference type="PROSITE" id="PS00028">
    <property type="entry name" value="ZINC_FINGER_C2H2_1"/>
    <property type="match status" value="1"/>
</dbReference>
<dbReference type="AlphaFoldDB" id="A0A367IQP1"/>
<evidence type="ECO:0000256" key="3">
    <source>
        <dbReference type="ARBA" id="ARBA00022771"/>
    </source>
</evidence>
<evidence type="ECO:0000256" key="5">
    <source>
        <dbReference type="PROSITE-ProRule" id="PRU00042"/>
    </source>
</evidence>
<dbReference type="GO" id="GO:0008270">
    <property type="term" value="F:zinc ion binding"/>
    <property type="evidence" value="ECO:0007669"/>
    <property type="project" value="UniProtKB-KW"/>
</dbReference>
<organism evidence="7 8">
    <name type="scientific">Rhizopus stolonifer</name>
    <name type="common">Rhizopus nigricans</name>
    <dbReference type="NCBI Taxonomy" id="4846"/>
    <lineage>
        <taxon>Eukaryota</taxon>
        <taxon>Fungi</taxon>
        <taxon>Fungi incertae sedis</taxon>
        <taxon>Mucoromycota</taxon>
        <taxon>Mucoromycotina</taxon>
        <taxon>Mucoromycetes</taxon>
        <taxon>Mucorales</taxon>
        <taxon>Mucorineae</taxon>
        <taxon>Rhizopodaceae</taxon>
        <taxon>Rhizopus</taxon>
    </lineage>
</organism>
<dbReference type="PANTHER" id="PTHR23235">
    <property type="entry name" value="KRUEPPEL-LIKE TRANSCRIPTION FACTOR"/>
    <property type="match status" value="1"/>
</dbReference>
<reference evidence="7 8" key="1">
    <citation type="journal article" date="2018" name="G3 (Bethesda)">
        <title>Phylogenetic and Phylogenomic Definition of Rhizopus Species.</title>
        <authorList>
            <person name="Gryganskyi A.P."/>
            <person name="Golan J."/>
            <person name="Dolatabadi S."/>
            <person name="Mondo S."/>
            <person name="Robb S."/>
            <person name="Idnurm A."/>
            <person name="Muszewska A."/>
            <person name="Steczkiewicz K."/>
            <person name="Masonjones S."/>
            <person name="Liao H.L."/>
            <person name="Gajdeczka M.T."/>
            <person name="Anike F."/>
            <person name="Vuek A."/>
            <person name="Anishchenko I.M."/>
            <person name="Voigt K."/>
            <person name="de Hoog G.S."/>
            <person name="Smith M.E."/>
            <person name="Heitman J."/>
            <person name="Vilgalys R."/>
            <person name="Stajich J.E."/>
        </authorList>
    </citation>
    <scope>NUCLEOTIDE SEQUENCE [LARGE SCALE GENOMIC DNA]</scope>
    <source>
        <strain evidence="7 8">LSU 92-RS-03</strain>
    </source>
</reference>
<dbReference type="Proteomes" id="UP000253551">
    <property type="component" value="Unassembled WGS sequence"/>
</dbReference>
<evidence type="ECO:0000256" key="2">
    <source>
        <dbReference type="ARBA" id="ARBA00022737"/>
    </source>
</evidence>
<gene>
    <name evidence="7" type="ORF">CU098_004289</name>
</gene>
<evidence type="ECO:0000256" key="4">
    <source>
        <dbReference type="ARBA" id="ARBA00022833"/>
    </source>
</evidence>
<evidence type="ECO:0000313" key="8">
    <source>
        <dbReference type="Proteomes" id="UP000253551"/>
    </source>
</evidence>
<keyword evidence="3 5" id="KW-0863">Zinc-finger</keyword>
<protein>
    <recommendedName>
        <fullName evidence="6">C2H2-type domain-containing protein</fullName>
    </recommendedName>
</protein>
<evidence type="ECO:0000256" key="1">
    <source>
        <dbReference type="ARBA" id="ARBA00022723"/>
    </source>
</evidence>
<proteinExistence type="predicted"/>
<dbReference type="OrthoDB" id="8922241at2759"/>
<dbReference type="STRING" id="4846.A0A367IQP1"/>
<dbReference type="FunFam" id="3.30.160.60:FF:000624">
    <property type="entry name" value="zinc finger protein 697"/>
    <property type="match status" value="1"/>
</dbReference>
<dbReference type="SUPFAM" id="SSF57667">
    <property type="entry name" value="beta-beta-alpha zinc fingers"/>
    <property type="match status" value="1"/>
</dbReference>
<dbReference type="InterPro" id="IPR036236">
    <property type="entry name" value="Znf_C2H2_sf"/>
</dbReference>
<dbReference type="PROSITE" id="PS50157">
    <property type="entry name" value="ZINC_FINGER_C2H2_2"/>
    <property type="match status" value="2"/>
</dbReference>
<dbReference type="InterPro" id="IPR013087">
    <property type="entry name" value="Znf_C2H2_type"/>
</dbReference>
<name>A0A367IQP1_RHIST</name>